<gene>
    <name evidence="12" type="ORF">ABB27_10155</name>
</gene>
<keyword evidence="5 10" id="KW-0997">Cell inner membrane</keyword>
<evidence type="ECO:0000313" key="12">
    <source>
        <dbReference type="EMBL" id="KRG67334.1"/>
    </source>
</evidence>
<feature type="domain" description="TonB C-terminal" evidence="11">
    <location>
        <begin position="45"/>
        <end position="138"/>
    </location>
</feature>
<keyword evidence="4 10" id="KW-1003">Cell membrane</keyword>
<comment type="subcellular location">
    <subcellularLocation>
        <location evidence="1 10">Cell inner membrane</location>
        <topology evidence="1 10">Single-pass membrane protein</topology>
        <orientation evidence="1 10">Periplasmic side</orientation>
    </subcellularLocation>
</comment>
<evidence type="ECO:0000256" key="10">
    <source>
        <dbReference type="RuleBase" id="RU362123"/>
    </source>
</evidence>
<name>A0A0R0CEF3_9GAMM</name>
<dbReference type="GO" id="GO:0030288">
    <property type="term" value="C:outer membrane-bounded periplasmic space"/>
    <property type="evidence" value="ECO:0007669"/>
    <property type="project" value="InterPro"/>
</dbReference>
<evidence type="ECO:0000256" key="5">
    <source>
        <dbReference type="ARBA" id="ARBA00022519"/>
    </source>
</evidence>
<comment type="similarity">
    <text evidence="2 10">Belongs to the TonB family.</text>
</comment>
<dbReference type="EMBL" id="LDJJ01000033">
    <property type="protein sequence ID" value="KRG67334.1"/>
    <property type="molecule type" value="Genomic_DNA"/>
</dbReference>
<dbReference type="Gene3D" id="3.30.1150.10">
    <property type="match status" value="1"/>
</dbReference>
<dbReference type="InterPro" id="IPR003538">
    <property type="entry name" value="TonB"/>
</dbReference>
<dbReference type="Pfam" id="PF03544">
    <property type="entry name" value="TonB_C"/>
    <property type="match status" value="1"/>
</dbReference>
<evidence type="ECO:0000256" key="8">
    <source>
        <dbReference type="ARBA" id="ARBA00022989"/>
    </source>
</evidence>
<keyword evidence="3 10" id="KW-0813">Transport</keyword>
<reference evidence="12 13" key="1">
    <citation type="submission" date="2015-05" db="EMBL/GenBank/DDBJ databases">
        <title>Genome sequencing and analysis of members of genus Stenotrophomonas.</title>
        <authorList>
            <person name="Patil P.P."/>
            <person name="Midha S."/>
            <person name="Patil P.B."/>
        </authorList>
    </citation>
    <scope>NUCLEOTIDE SEQUENCE [LARGE SCALE GENOMIC DNA]</scope>
    <source>
        <strain evidence="12 13">DSM 18941</strain>
    </source>
</reference>
<dbReference type="NCBIfam" id="TIGR01352">
    <property type="entry name" value="tonB_Cterm"/>
    <property type="match status" value="1"/>
</dbReference>
<proteinExistence type="inferred from homology"/>
<dbReference type="PRINTS" id="PR01374">
    <property type="entry name" value="TONBPROTEIN"/>
</dbReference>
<evidence type="ECO:0000256" key="2">
    <source>
        <dbReference type="ARBA" id="ARBA00006555"/>
    </source>
</evidence>
<dbReference type="PATRIC" id="fig|405446.3.peg.1515"/>
<evidence type="ECO:0000313" key="13">
    <source>
        <dbReference type="Proteomes" id="UP000051863"/>
    </source>
</evidence>
<organism evidence="12 13">
    <name type="scientific">Stenotrophomonas terrae</name>
    <dbReference type="NCBI Taxonomy" id="405446"/>
    <lineage>
        <taxon>Bacteria</taxon>
        <taxon>Pseudomonadati</taxon>
        <taxon>Pseudomonadota</taxon>
        <taxon>Gammaproteobacteria</taxon>
        <taxon>Lysobacterales</taxon>
        <taxon>Lysobacteraceae</taxon>
        <taxon>Stenotrophomonas</taxon>
    </lineage>
</organism>
<accession>A0A0R0CEF3</accession>
<keyword evidence="6" id="KW-0812">Transmembrane</keyword>
<keyword evidence="10" id="KW-0735">Signal-anchor</keyword>
<keyword evidence="13" id="KW-1185">Reference proteome</keyword>
<evidence type="ECO:0000259" key="11">
    <source>
        <dbReference type="PROSITE" id="PS52015"/>
    </source>
</evidence>
<dbReference type="GO" id="GO:0055085">
    <property type="term" value="P:transmembrane transport"/>
    <property type="evidence" value="ECO:0007669"/>
    <property type="project" value="InterPro"/>
</dbReference>
<evidence type="ECO:0000256" key="7">
    <source>
        <dbReference type="ARBA" id="ARBA00022927"/>
    </source>
</evidence>
<dbReference type="InterPro" id="IPR051045">
    <property type="entry name" value="TonB-dependent_transducer"/>
</dbReference>
<dbReference type="SUPFAM" id="SSF74653">
    <property type="entry name" value="TolA/TonB C-terminal domain"/>
    <property type="match status" value="1"/>
</dbReference>
<dbReference type="InterPro" id="IPR037682">
    <property type="entry name" value="TonB_C"/>
</dbReference>
<protein>
    <recommendedName>
        <fullName evidence="10">Protein TonB</fullName>
    </recommendedName>
</protein>
<dbReference type="PANTHER" id="PTHR33446:SF2">
    <property type="entry name" value="PROTEIN TONB"/>
    <property type="match status" value="1"/>
</dbReference>
<keyword evidence="7 10" id="KW-0653">Protein transport</keyword>
<dbReference type="GO" id="GO:0015891">
    <property type="term" value="P:siderophore transport"/>
    <property type="evidence" value="ECO:0007669"/>
    <property type="project" value="InterPro"/>
</dbReference>
<dbReference type="GO" id="GO:0015031">
    <property type="term" value="P:protein transport"/>
    <property type="evidence" value="ECO:0007669"/>
    <property type="project" value="UniProtKB-UniRule"/>
</dbReference>
<dbReference type="InterPro" id="IPR006260">
    <property type="entry name" value="TonB/TolA_C"/>
</dbReference>
<evidence type="ECO:0000256" key="4">
    <source>
        <dbReference type="ARBA" id="ARBA00022475"/>
    </source>
</evidence>
<sequence>MWVLLAVGVLSLFGWLGYRALQGPVATGPVSITTADTTSVVSVAGNNDAEPLPNNPMPSYPAAALDAGVEGDVIVRLQIDSNGRVSNAAVVGHDGGVDPALDQAAIHALQQWRFQPAMRDGRAINSVVQVPVEFRSER</sequence>
<keyword evidence="9" id="KW-0472">Membrane</keyword>
<comment type="caution">
    <text evidence="12">The sequence shown here is derived from an EMBL/GenBank/DDBJ whole genome shotgun (WGS) entry which is preliminary data.</text>
</comment>
<evidence type="ECO:0000256" key="3">
    <source>
        <dbReference type="ARBA" id="ARBA00022448"/>
    </source>
</evidence>
<evidence type="ECO:0000256" key="9">
    <source>
        <dbReference type="ARBA" id="ARBA00023136"/>
    </source>
</evidence>
<dbReference type="PROSITE" id="PS52015">
    <property type="entry name" value="TONB_CTD"/>
    <property type="match status" value="1"/>
</dbReference>
<dbReference type="PANTHER" id="PTHR33446">
    <property type="entry name" value="PROTEIN TONB-RELATED"/>
    <property type="match status" value="1"/>
</dbReference>
<dbReference type="AlphaFoldDB" id="A0A0R0CEF3"/>
<dbReference type="GO" id="GO:0031992">
    <property type="term" value="F:energy transducer activity"/>
    <property type="evidence" value="ECO:0007669"/>
    <property type="project" value="InterPro"/>
</dbReference>
<dbReference type="Proteomes" id="UP000051863">
    <property type="component" value="Unassembled WGS sequence"/>
</dbReference>
<comment type="function">
    <text evidence="10">Interacts with outer membrane receptor proteins that carry out high-affinity binding and energy dependent uptake into the periplasmic space of specific substrates. It could act to transduce energy from the cytoplasmic membrane to specific energy-requiring processes in the outer membrane, resulting in the release into the periplasm of ligands bound by these outer membrane proteins.</text>
</comment>
<dbReference type="GO" id="GO:0098797">
    <property type="term" value="C:plasma membrane protein complex"/>
    <property type="evidence" value="ECO:0007669"/>
    <property type="project" value="TreeGrafter"/>
</dbReference>
<evidence type="ECO:0000256" key="1">
    <source>
        <dbReference type="ARBA" id="ARBA00004383"/>
    </source>
</evidence>
<keyword evidence="8" id="KW-1133">Transmembrane helix</keyword>
<evidence type="ECO:0000256" key="6">
    <source>
        <dbReference type="ARBA" id="ARBA00022692"/>
    </source>
</evidence>